<accession>A0A258HMG7</accession>
<evidence type="ECO:0000256" key="3">
    <source>
        <dbReference type="ARBA" id="ARBA00022989"/>
    </source>
</evidence>
<reference evidence="6 7" key="1">
    <citation type="submission" date="2017-03" db="EMBL/GenBank/DDBJ databases">
        <title>Lifting the veil on microbial sulfur biogeochemistry in mining wastewaters.</title>
        <authorList>
            <person name="Kantor R.S."/>
            <person name="Colenbrander Nelson T."/>
            <person name="Marshall S."/>
            <person name="Bennett D."/>
            <person name="Apte S."/>
            <person name="Camacho D."/>
            <person name="Thomas B.C."/>
            <person name="Warren L.A."/>
            <person name="Banfield J.F."/>
        </authorList>
    </citation>
    <scope>NUCLEOTIDE SEQUENCE [LARGE SCALE GENOMIC DNA]</scope>
    <source>
        <strain evidence="6">32-68-21</strain>
    </source>
</reference>
<evidence type="ECO:0000256" key="2">
    <source>
        <dbReference type="ARBA" id="ARBA00022692"/>
    </source>
</evidence>
<evidence type="ECO:0000256" key="1">
    <source>
        <dbReference type="ARBA" id="ARBA00004127"/>
    </source>
</evidence>
<gene>
    <name evidence="6" type="ORF">B7Y86_03385</name>
</gene>
<sequence length="230" mass="22824">MHSEGHNRDRVGWLRAAVLGANDGILSTGSLLVGVAAAGSSSGSIILTGVAALVAGAMSMAAGEYVSVSSQSDAEQADLRKEANELMTDPESELAELTGLYVQRGLSAGLALQVARELTVRDALAAHARDELGLQDMTAARPVQAAVTSGFAFSVGALVPLSVAVFAPAPWAGVTITACSIACLAGLGAVGARLGGAPVGPAAIRVAFWGAAAMAATALIGRAFGTGQIA</sequence>
<feature type="transmembrane region" description="Helical" evidence="5">
    <location>
        <begin position="12"/>
        <end position="38"/>
    </location>
</feature>
<comment type="subcellular location">
    <subcellularLocation>
        <location evidence="1">Endomembrane system</location>
        <topology evidence="1">Multi-pass membrane protein</topology>
    </subcellularLocation>
</comment>
<dbReference type="AlphaFoldDB" id="A0A258HMG7"/>
<keyword evidence="2 5" id="KW-0812">Transmembrane</keyword>
<name>A0A258HMG7_9CAUL</name>
<comment type="caution">
    <text evidence="6">The sequence shown here is derived from an EMBL/GenBank/DDBJ whole genome shotgun (WGS) entry which is preliminary data.</text>
</comment>
<proteinExistence type="predicted"/>
<dbReference type="Pfam" id="PF01988">
    <property type="entry name" value="VIT1"/>
    <property type="match status" value="1"/>
</dbReference>
<dbReference type="Proteomes" id="UP000216147">
    <property type="component" value="Unassembled WGS sequence"/>
</dbReference>
<dbReference type="EMBL" id="NCEQ01000003">
    <property type="protein sequence ID" value="OYX58066.1"/>
    <property type="molecule type" value="Genomic_DNA"/>
</dbReference>
<dbReference type="CDD" id="cd02432">
    <property type="entry name" value="Nodulin-21_like_1"/>
    <property type="match status" value="1"/>
</dbReference>
<organism evidence="6 7">
    <name type="scientific">Brevundimonas subvibrioides</name>
    <dbReference type="NCBI Taxonomy" id="74313"/>
    <lineage>
        <taxon>Bacteria</taxon>
        <taxon>Pseudomonadati</taxon>
        <taxon>Pseudomonadota</taxon>
        <taxon>Alphaproteobacteria</taxon>
        <taxon>Caulobacterales</taxon>
        <taxon>Caulobacteraceae</taxon>
        <taxon>Brevundimonas</taxon>
    </lineage>
</organism>
<feature type="transmembrane region" description="Helical" evidence="5">
    <location>
        <begin position="145"/>
        <end position="165"/>
    </location>
</feature>
<feature type="transmembrane region" description="Helical" evidence="5">
    <location>
        <begin position="171"/>
        <end position="190"/>
    </location>
</feature>
<keyword evidence="4 5" id="KW-0472">Membrane</keyword>
<evidence type="ECO:0000313" key="7">
    <source>
        <dbReference type="Proteomes" id="UP000216147"/>
    </source>
</evidence>
<feature type="transmembrane region" description="Helical" evidence="5">
    <location>
        <begin position="202"/>
        <end position="224"/>
    </location>
</feature>
<evidence type="ECO:0000256" key="4">
    <source>
        <dbReference type="ARBA" id="ARBA00023136"/>
    </source>
</evidence>
<dbReference type="InterPro" id="IPR008217">
    <property type="entry name" value="Ccc1_fam"/>
</dbReference>
<dbReference type="GO" id="GO:0030026">
    <property type="term" value="P:intracellular manganese ion homeostasis"/>
    <property type="evidence" value="ECO:0007669"/>
    <property type="project" value="InterPro"/>
</dbReference>
<dbReference type="GO" id="GO:0005384">
    <property type="term" value="F:manganese ion transmembrane transporter activity"/>
    <property type="evidence" value="ECO:0007669"/>
    <property type="project" value="InterPro"/>
</dbReference>
<feature type="transmembrane region" description="Helical" evidence="5">
    <location>
        <begin position="44"/>
        <end position="62"/>
    </location>
</feature>
<dbReference type="PANTHER" id="PTHR31851">
    <property type="entry name" value="FE(2+)/MN(2+) TRANSPORTER PCL1"/>
    <property type="match status" value="1"/>
</dbReference>
<evidence type="ECO:0000313" key="6">
    <source>
        <dbReference type="EMBL" id="OYX58066.1"/>
    </source>
</evidence>
<evidence type="ECO:0000256" key="5">
    <source>
        <dbReference type="SAM" id="Phobius"/>
    </source>
</evidence>
<keyword evidence="3 5" id="KW-1133">Transmembrane helix</keyword>
<protein>
    <recommendedName>
        <fullName evidence="8">VIT family protein</fullName>
    </recommendedName>
</protein>
<evidence type="ECO:0008006" key="8">
    <source>
        <dbReference type="Google" id="ProtNLM"/>
    </source>
</evidence>
<dbReference type="GO" id="GO:0012505">
    <property type="term" value="C:endomembrane system"/>
    <property type="evidence" value="ECO:0007669"/>
    <property type="project" value="UniProtKB-SubCell"/>
</dbReference>